<gene>
    <name evidence="2 4" type="ORF">LOAG_17212</name>
</gene>
<protein>
    <submittedName>
        <fullName evidence="4">DUF370 domain-containing protein</fullName>
    </submittedName>
</protein>
<sequence length="109" mass="12559">MVYHRDQILVTDAKVVLCHATSTADLLHKVKVHITEVEAQRTMRTETYQVVVIERTRICHDVVPSTAFSHDRQAMNRQAYMVIEKRSEGEGAREQAVLPRLSREQDTDN</sequence>
<accession>A0A1I7VL91</accession>
<feature type="region of interest" description="Disordered" evidence="1">
    <location>
        <begin position="86"/>
        <end position="109"/>
    </location>
</feature>
<name>A0A1I7VL91_LOALO</name>
<reference evidence="2 3" key="1">
    <citation type="submission" date="2012-04" db="EMBL/GenBank/DDBJ databases">
        <title>The Genome Sequence of Loa loa.</title>
        <authorList>
            <consortium name="The Broad Institute Genome Sequencing Platform"/>
            <consortium name="Broad Institute Genome Sequencing Center for Infectious Disease"/>
            <person name="Nutman T.B."/>
            <person name="Fink D.L."/>
            <person name="Russ C."/>
            <person name="Young S."/>
            <person name="Zeng Q."/>
            <person name="Gargeya S."/>
            <person name="Alvarado L."/>
            <person name="Berlin A."/>
            <person name="Chapman S.B."/>
            <person name="Chen Z."/>
            <person name="Freedman E."/>
            <person name="Gellesch M."/>
            <person name="Goldberg J."/>
            <person name="Griggs A."/>
            <person name="Gujja S."/>
            <person name="Heilman E.R."/>
            <person name="Heiman D."/>
            <person name="Howarth C."/>
            <person name="Mehta T."/>
            <person name="Neiman D."/>
            <person name="Pearson M."/>
            <person name="Roberts A."/>
            <person name="Saif S."/>
            <person name="Shea T."/>
            <person name="Shenoy N."/>
            <person name="Sisk P."/>
            <person name="Stolte C."/>
            <person name="Sykes S."/>
            <person name="White J."/>
            <person name="Yandava C."/>
            <person name="Haas B."/>
            <person name="Henn M.R."/>
            <person name="Nusbaum C."/>
            <person name="Birren B."/>
        </authorList>
    </citation>
    <scope>NUCLEOTIDE SEQUENCE [LARGE SCALE GENOMIC DNA]</scope>
</reference>
<dbReference type="GeneID" id="31251596"/>
<dbReference type="AlphaFoldDB" id="A0A1I7VL91"/>
<dbReference type="RefSeq" id="XP_020306531.1">
    <property type="nucleotide sequence ID" value="XM_020449874.1"/>
</dbReference>
<proteinExistence type="predicted"/>
<reference evidence="4" key="2">
    <citation type="submission" date="2016-11" db="UniProtKB">
        <authorList>
            <consortium name="WormBaseParasite"/>
        </authorList>
    </citation>
    <scope>IDENTIFICATION</scope>
</reference>
<evidence type="ECO:0000256" key="1">
    <source>
        <dbReference type="SAM" id="MobiDB-lite"/>
    </source>
</evidence>
<dbReference type="WBParaSite" id="EN70_3786">
    <property type="protein sequence ID" value="EN70_3786"/>
    <property type="gene ID" value="EN70_3786"/>
</dbReference>
<accession>A0A1S0UJC7</accession>
<dbReference type="CTD" id="31251596"/>
<evidence type="ECO:0000313" key="2">
    <source>
        <dbReference type="EMBL" id="EJD75685.1"/>
    </source>
</evidence>
<dbReference type="EMBL" id="JH712115">
    <property type="protein sequence ID" value="EJD75685.1"/>
    <property type="molecule type" value="Genomic_DNA"/>
</dbReference>
<keyword evidence="3" id="KW-1185">Reference proteome</keyword>
<organism evidence="3 4">
    <name type="scientific">Loa loa</name>
    <name type="common">Eye worm</name>
    <name type="synonym">Filaria loa</name>
    <dbReference type="NCBI Taxonomy" id="7209"/>
    <lineage>
        <taxon>Eukaryota</taxon>
        <taxon>Metazoa</taxon>
        <taxon>Ecdysozoa</taxon>
        <taxon>Nematoda</taxon>
        <taxon>Chromadorea</taxon>
        <taxon>Rhabditida</taxon>
        <taxon>Spirurina</taxon>
        <taxon>Spiruromorpha</taxon>
        <taxon>Filarioidea</taxon>
        <taxon>Onchocercidae</taxon>
        <taxon>Loa</taxon>
    </lineage>
</organism>
<evidence type="ECO:0000313" key="3">
    <source>
        <dbReference type="Proteomes" id="UP000095285"/>
    </source>
</evidence>
<evidence type="ECO:0000313" key="4">
    <source>
        <dbReference type="WBParaSite" id="EN70_3786"/>
    </source>
</evidence>
<dbReference type="Proteomes" id="UP000095285">
    <property type="component" value="Unassembled WGS sequence"/>
</dbReference>
<dbReference type="KEGG" id="loa:LOAG_17212"/>